<evidence type="ECO:0000313" key="2">
    <source>
        <dbReference type="EMBL" id="CAL1611316.1"/>
    </source>
</evidence>
<feature type="region of interest" description="Disordered" evidence="1">
    <location>
        <begin position="1"/>
        <end position="20"/>
    </location>
</feature>
<sequence>MKSPEPAYQGVAKVPRQSPTTIPPLSDMVLWLQVSADQYNVFVEPLPNSDSEWYVGRTLTRLSGGRVPSRVTASDIKGEQEMVLDSVAPDIIGVAMRRLRTDLTADEESHPVLSL</sequence>
<dbReference type="AlphaFoldDB" id="A0AAV2MDH7"/>
<accession>A0AAV2MDH7</accession>
<keyword evidence="3" id="KW-1185">Reference proteome</keyword>
<dbReference type="Proteomes" id="UP001497482">
    <property type="component" value="Chromosome 7"/>
</dbReference>
<evidence type="ECO:0000313" key="3">
    <source>
        <dbReference type="Proteomes" id="UP001497482"/>
    </source>
</evidence>
<gene>
    <name evidence="2" type="ORF">KC01_LOCUS37754</name>
</gene>
<evidence type="ECO:0000256" key="1">
    <source>
        <dbReference type="SAM" id="MobiDB-lite"/>
    </source>
</evidence>
<proteinExistence type="predicted"/>
<dbReference type="EMBL" id="OZ035829">
    <property type="protein sequence ID" value="CAL1611316.1"/>
    <property type="molecule type" value="Genomic_DNA"/>
</dbReference>
<name>A0AAV2MDH7_KNICA</name>
<reference evidence="2 3" key="1">
    <citation type="submission" date="2024-04" db="EMBL/GenBank/DDBJ databases">
        <authorList>
            <person name="Waldvogel A.-M."/>
            <person name="Schoenle A."/>
        </authorList>
    </citation>
    <scope>NUCLEOTIDE SEQUENCE [LARGE SCALE GENOMIC DNA]</scope>
</reference>
<organism evidence="2 3">
    <name type="scientific">Knipowitschia caucasica</name>
    <name type="common">Caucasian dwarf goby</name>
    <name type="synonym">Pomatoschistus caucasicus</name>
    <dbReference type="NCBI Taxonomy" id="637954"/>
    <lineage>
        <taxon>Eukaryota</taxon>
        <taxon>Metazoa</taxon>
        <taxon>Chordata</taxon>
        <taxon>Craniata</taxon>
        <taxon>Vertebrata</taxon>
        <taxon>Euteleostomi</taxon>
        <taxon>Actinopterygii</taxon>
        <taxon>Neopterygii</taxon>
        <taxon>Teleostei</taxon>
        <taxon>Neoteleostei</taxon>
        <taxon>Acanthomorphata</taxon>
        <taxon>Gobiaria</taxon>
        <taxon>Gobiiformes</taxon>
        <taxon>Gobioidei</taxon>
        <taxon>Gobiidae</taxon>
        <taxon>Gobiinae</taxon>
        <taxon>Knipowitschia</taxon>
    </lineage>
</organism>
<protein>
    <submittedName>
        <fullName evidence="2">Uncharacterized protein</fullName>
    </submittedName>
</protein>